<evidence type="ECO:0000256" key="6">
    <source>
        <dbReference type="ARBA" id="ARBA00022989"/>
    </source>
</evidence>
<dbReference type="OMA" id="KDWYKGG"/>
<evidence type="ECO:0000256" key="9">
    <source>
        <dbReference type="PROSITE-ProRule" id="PRU00282"/>
    </source>
</evidence>
<protein>
    <submittedName>
        <fullName evidence="11">Solute carrier family 25 (Mitochondrial carrier citrate transporter) member 1</fullName>
    </submittedName>
</protein>
<dbReference type="PANTHER" id="PTHR45788">
    <property type="entry name" value="SUCCINATE/FUMARATE MITOCHONDRIAL TRANSPORTER-RELATED"/>
    <property type="match status" value="1"/>
</dbReference>
<dbReference type="PROSITE" id="PS50920">
    <property type="entry name" value="SOLCAR"/>
    <property type="match status" value="3"/>
</dbReference>
<gene>
    <name evidence="11" type="ORF">Naga_100001g193</name>
</gene>
<organism evidence="11 12">
    <name type="scientific">Nannochloropsis gaditana</name>
    <dbReference type="NCBI Taxonomy" id="72520"/>
    <lineage>
        <taxon>Eukaryota</taxon>
        <taxon>Sar</taxon>
        <taxon>Stramenopiles</taxon>
        <taxon>Ochrophyta</taxon>
        <taxon>Eustigmatophyceae</taxon>
        <taxon>Eustigmatales</taxon>
        <taxon>Monodopsidaceae</taxon>
        <taxon>Nannochloropsis</taxon>
    </lineage>
</organism>
<feature type="repeat" description="Solcar" evidence="9">
    <location>
        <begin position="107"/>
        <end position="193"/>
    </location>
</feature>
<dbReference type="Gene3D" id="1.50.40.10">
    <property type="entry name" value="Mitochondrial carrier domain"/>
    <property type="match status" value="1"/>
</dbReference>
<comment type="caution">
    <text evidence="11">The sequence shown here is derived from an EMBL/GenBank/DDBJ whole genome shotgun (WGS) entry which is preliminary data.</text>
</comment>
<dbReference type="InterPro" id="IPR023395">
    <property type="entry name" value="MCP_dom_sf"/>
</dbReference>
<evidence type="ECO:0000256" key="8">
    <source>
        <dbReference type="ARBA" id="ARBA00023136"/>
    </source>
</evidence>
<dbReference type="GO" id="GO:0006843">
    <property type="term" value="P:mitochondrial citrate transmembrane transport"/>
    <property type="evidence" value="ECO:0007669"/>
    <property type="project" value="TreeGrafter"/>
</dbReference>
<evidence type="ECO:0000313" key="12">
    <source>
        <dbReference type="Proteomes" id="UP000019335"/>
    </source>
</evidence>
<evidence type="ECO:0000256" key="5">
    <source>
        <dbReference type="ARBA" id="ARBA00022737"/>
    </source>
</evidence>
<feature type="repeat" description="Solcar" evidence="9">
    <location>
        <begin position="9"/>
        <end position="92"/>
    </location>
</feature>
<keyword evidence="7" id="KW-0496">Mitochondrion</keyword>
<evidence type="ECO:0000256" key="10">
    <source>
        <dbReference type="RuleBase" id="RU000488"/>
    </source>
</evidence>
<evidence type="ECO:0000313" key="11">
    <source>
        <dbReference type="EMBL" id="EWM26577.1"/>
    </source>
</evidence>
<dbReference type="GO" id="GO:0031966">
    <property type="term" value="C:mitochondrial membrane"/>
    <property type="evidence" value="ECO:0007669"/>
    <property type="project" value="UniProtKB-SubCell"/>
</dbReference>
<dbReference type="EMBL" id="AZIL01000609">
    <property type="protein sequence ID" value="EWM26577.1"/>
    <property type="molecule type" value="Genomic_DNA"/>
</dbReference>
<keyword evidence="4 9" id="KW-0812">Transmembrane</keyword>
<evidence type="ECO:0000256" key="2">
    <source>
        <dbReference type="ARBA" id="ARBA00006375"/>
    </source>
</evidence>
<dbReference type="Pfam" id="PF00153">
    <property type="entry name" value="Mito_carr"/>
    <property type="match status" value="3"/>
</dbReference>
<keyword evidence="5" id="KW-0677">Repeat</keyword>
<dbReference type="Proteomes" id="UP000019335">
    <property type="component" value="Chromosome 8"/>
</dbReference>
<keyword evidence="12" id="KW-1185">Reference proteome</keyword>
<proteinExistence type="inferred from homology"/>
<dbReference type="SUPFAM" id="SSF103506">
    <property type="entry name" value="Mitochondrial carrier"/>
    <property type="match status" value="1"/>
</dbReference>
<accession>W7TKG4</accession>
<comment type="similarity">
    <text evidence="2 10">Belongs to the mitochondrial carrier (TC 2.A.29) family.</text>
</comment>
<dbReference type="InterPro" id="IPR049563">
    <property type="entry name" value="TXTP-like"/>
</dbReference>
<evidence type="ECO:0000256" key="1">
    <source>
        <dbReference type="ARBA" id="ARBA00004225"/>
    </source>
</evidence>
<keyword evidence="8 9" id="KW-0472">Membrane</keyword>
<evidence type="ECO:0000256" key="4">
    <source>
        <dbReference type="ARBA" id="ARBA00022692"/>
    </source>
</evidence>
<dbReference type="OrthoDB" id="188495at2759"/>
<keyword evidence="6" id="KW-1133">Transmembrane helix</keyword>
<evidence type="ECO:0000256" key="7">
    <source>
        <dbReference type="ARBA" id="ARBA00023128"/>
    </source>
</evidence>
<keyword evidence="3 10" id="KW-0813">Transport</keyword>
<comment type="subcellular location">
    <subcellularLocation>
        <location evidence="1">Mitochondrion membrane</location>
        <topology evidence="1">Multi-pass membrane protein</topology>
    </subcellularLocation>
</comment>
<sequence length="298" mass="32054">MAPIGNKPTHKGKAVLAGGLSGAFEICCTFPTEYVKTTQQLSPRPVSVKQVISETMAERGFFGFYRGLSSMLYFAAPKAAIRFSSFEFFSGLLTDANGGDKYGLGQAKGFLAGLGAGTMEAIFVTTPQETIKIKLIHDQFRGTNKYQGFFHGVRTIVAEEKLSGVYRGLLPTILKVSTAQATRFGIFSVIKDYVKLDTPIKSAAAGATAGGISVLAFQGIDVVKSRMQGLEAAKYKSTWDCVGQILKNEGVAGFYKGVGPRLTRVCLEVGITMSMYGEIVKLLDAVWDTNPPKVPMAQ</sequence>
<reference evidence="11 12" key="1">
    <citation type="journal article" date="2014" name="Mol. Plant">
        <title>Chromosome Scale Genome Assembly and Transcriptome Profiling of Nannochloropsis gaditana in Nitrogen Depletion.</title>
        <authorList>
            <person name="Corteggiani Carpinelli E."/>
            <person name="Telatin A."/>
            <person name="Vitulo N."/>
            <person name="Forcato C."/>
            <person name="D'Angelo M."/>
            <person name="Schiavon R."/>
            <person name="Vezzi A."/>
            <person name="Giacometti G.M."/>
            <person name="Morosinotto T."/>
            <person name="Valle G."/>
        </authorList>
    </citation>
    <scope>NUCLEOTIDE SEQUENCE [LARGE SCALE GENOMIC DNA]</scope>
    <source>
        <strain evidence="11 12">B-31</strain>
    </source>
</reference>
<name>W7TKG4_9STRA</name>
<dbReference type="InterPro" id="IPR018108">
    <property type="entry name" value="MCP_transmembrane"/>
</dbReference>
<dbReference type="PANTHER" id="PTHR45788:SF4">
    <property type="entry name" value="TRICARBOXYLATE TRANSPORT PROTEIN, MITOCHONDRIAL"/>
    <property type="match status" value="1"/>
</dbReference>
<feature type="repeat" description="Solcar" evidence="9">
    <location>
        <begin position="197"/>
        <end position="282"/>
    </location>
</feature>
<dbReference type="AlphaFoldDB" id="W7TKG4"/>
<evidence type="ECO:0000256" key="3">
    <source>
        <dbReference type="ARBA" id="ARBA00022448"/>
    </source>
</evidence>
<dbReference type="GO" id="GO:0071913">
    <property type="term" value="F:citrate secondary active transmembrane transporter activity"/>
    <property type="evidence" value="ECO:0007669"/>
    <property type="project" value="TreeGrafter"/>
</dbReference>